<evidence type="ECO:0000256" key="10">
    <source>
        <dbReference type="ARBA" id="ARBA00022723"/>
    </source>
</evidence>
<dbReference type="HAMAP" id="MF_00052_B">
    <property type="entry name" value="RNase_HII_B"/>
    <property type="match status" value="1"/>
</dbReference>
<organism evidence="19 20">
    <name type="scientific">Archangium lansingense</name>
    <dbReference type="NCBI Taxonomy" id="2995310"/>
    <lineage>
        <taxon>Bacteria</taxon>
        <taxon>Pseudomonadati</taxon>
        <taxon>Myxococcota</taxon>
        <taxon>Myxococcia</taxon>
        <taxon>Myxococcales</taxon>
        <taxon>Cystobacterineae</taxon>
        <taxon>Archangiaceae</taxon>
        <taxon>Archangium</taxon>
    </lineage>
</organism>
<dbReference type="PROSITE" id="PS51975">
    <property type="entry name" value="RNASE_H_2"/>
    <property type="match status" value="1"/>
</dbReference>
<feature type="domain" description="RNase H type-2" evidence="18">
    <location>
        <begin position="79"/>
        <end position="269"/>
    </location>
</feature>
<name>A0ABT4A676_9BACT</name>
<dbReference type="InterPro" id="IPR012337">
    <property type="entry name" value="RNaseH-like_sf"/>
</dbReference>
<comment type="subcellular location">
    <subcellularLocation>
        <location evidence="4 14">Cytoplasm</location>
    </subcellularLocation>
</comment>
<comment type="catalytic activity">
    <reaction evidence="1 14 15 16">
        <text>Endonucleolytic cleavage to 5'-phosphomonoester.</text>
        <dbReference type="EC" id="3.1.26.4"/>
    </reaction>
</comment>
<dbReference type="PANTHER" id="PTHR10954:SF18">
    <property type="entry name" value="RIBONUCLEASE HII"/>
    <property type="match status" value="1"/>
</dbReference>
<evidence type="ECO:0000256" key="3">
    <source>
        <dbReference type="ARBA" id="ARBA00004065"/>
    </source>
</evidence>
<sequence>MSSVEDLLQCSLTELTERFVTQSRAVPSGLLEALEADPRQGAKVLARRIRGRQGKNRAEGQRLRHLLRFESELWEQGHTHIAGVDEAGRGPLAGPVVAAAAILAKGWKLEGLDDSKKIADESRRDELAEAIKLGAVAWAVGQADAEEIDRLNIRRASLLAMHRAVQGLGIQPDYVLLDAFTIPECTLPQRGIIKGDSLSLSIAAASVLAKTTRDRLMRELDAQYPGYGLAEHKGYPTAEHVQSIREKGVLPIHRRSFAPVREALGLSEPAQAPGPIQGELFTGNGQR</sequence>
<evidence type="ECO:0000259" key="18">
    <source>
        <dbReference type="PROSITE" id="PS51975"/>
    </source>
</evidence>
<keyword evidence="12 14" id="KW-0378">Hydrolase</keyword>
<keyword evidence="8 14" id="KW-0963">Cytoplasm</keyword>
<keyword evidence="9 14" id="KW-0540">Nuclease</keyword>
<gene>
    <name evidence="14" type="primary">rnhB</name>
    <name evidence="19" type="ORF">OV287_18535</name>
</gene>
<evidence type="ECO:0000256" key="15">
    <source>
        <dbReference type="PROSITE-ProRule" id="PRU01319"/>
    </source>
</evidence>
<dbReference type="NCBIfam" id="NF000595">
    <property type="entry name" value="PRK00015.1-3"/>
    <property type="match status" value="1"/>
</dbReference>
<evidence type="ECO:0000256" key="14">
    <source>
        <dbReference type="HAMAP-Rule" id="MF_00052"/>
    </source>
</evidence>
<comment type="caution">
    <text evidence="19">The sequence shown here is derived from an EMBL/GenBank/DDBJ whole genome shotgun (WGS) entry which is preliminary data.</text>
</comment>
<evidence type="ECO:0000256" key="6">
    <source>
        <dbReference type="ARBA" id="ARBA00012180"/>
    </source>
</evidence>
<dbReference type="Proteomes" id="UP001207654">
    <property type="component" value="Unassembled WGS sequence"/>
</dbReference>
<evidence type="ECO:0000256" key="13">
    <source>
        <dbReference type="ARBA" id="ARBA00023211"/>
    </source>
</evidence>
<evidence type="ECO:0000256" key="1">
    <source>
        <dbReference type="ARBA" id="ARBA00000077"/>
    </source>
</evidence>
<keyword evidence="10 14" id="KW-0479">Metal-binding</keyword>
<dbReference type="SUPFAM" id="SSF53098">
    <property type="entry name" value="Ribonuclease H-like"/>
    <property type="match status" value="1"/>
</dbReference>
<feature type="binding site" evidence="14 15">
    <location>
        <position position="178"/>
    </location>
    <ligand>
        <name>a divalent metal cation</name>
        <dbReference type="ChEBI" id="CHEBI:60240"/>
    </ligand>
</feature>
<comment type="function">
    <text evidence="3 14 16">Endonuclease that specifically degrades the RNA of RNA-DNA hybrids.</text>
</comment>
<evidence type="ECO:0000256" key="17">
    <source>
        <dbReference type="SAM" id="MobiDB-lite"/>
    </source>
</evidence>
<dbReference type="EC" id="3.1.26.4" evidence="6 14"/>
<dbReference type="GO" id="GO:0004523">
    <property type="term" value="F:RNA-DNA hybrid ribonuclease activity"/>
    <property type="evidence" value="ECO:0007669"/>
    <property type="project" value="UniProtKB-EC"/>
</dbReference>
<feature type="region of interest" description="Disordered" evidence="17">
    <location>
        <begin position="268"/>
        <end position="287"/>
    </location>
</feature>
<comment type="similarity">
    <text evidence="5 14 16">Belongs to the RNase HII family.</text>
</comment>
<keyword evidence="11 14" id="KW-0255">Endonuclease</keyword>
<comment type="cofactor">
    <cofactor evidence="14 15">
        <name>Mn(2+)</name>
        <dbReference type="ChEBI" id="CHEBI:29035"/>
    </cofactor>
    <cofactor evidence="14 15">
        <name>Mg(2+)</name>
        <dbReference type="ChEBI" id="CHEBI:18420"/>
    </cofactor>
    <text evidence="14 15">Manganese or magnesium. Binds 1 divalent metal ion per monomer in the absence of substrate. May bind a second metal ion after substrate binding.</text>
</comment>
<dbReference type="CDD" id="cd07182">
    <property type="entry name" value="RNase_HII_bacteria_HII_like"/>
    <property type="match status" value="1"/>
</dbReference>
<dbReference type="NCBIfam" id="NF000594">
    <property type="entry name" value="PRK00015.1-1"/>
    <property type="match status" value="1"/>
</dbReference>
<feature type="binding site" evidence="14 15">
    <location>
        <position position="85"/>
    </location>
    <ligand>
        <name>a divalent metal cation</name>
        <dbReference type="ChEBI" id="CHEBI:60240"/>
    </ligand>
</feature>
<keyword evidence="20" id="KW-1185">Reference proteome</keyword>
<dbReference type="InterPro" id="IPR024567">
    <property type="entry name" value="RNase_HII/HIII_dom"/>
</dbReference>
<dbReference type="RefSeq" id="WP_267535364.1">
    <property type="nucleotide sequence ID" value="NZ_JAPNKA010000001.1"/>
</dbReference>
<evidence type="ECO:0000256" key="11">
    <source>
        <dbReference type="ARBA" id="ARBA00022759"/>
    </source>
</evidence>
<dbReference type="InterPro" id="IPR036397">
    <property type="entry name" value="RNaseH_sf"/>
</dbReference>
<evidence type="ECO:0000256" key="9">
    <source>
        <dbReference type="ARBA" id="ARBA00022722"/>
    </source>
</evidence>
<keyword evidence="13 14" id="KW-0464">Manganese</keyword>
<evidence type="ECO:0000256" key="16">
    <source>
        <dbReference type="RuleBase" id="RU003515"/>
    </source>
</evidence>
<evidence type="ECO:0000256" key="8">
    <source>
        <dbReference type="ARBA" id="ARBA00022490"/>
    </source>
</evidence>
<evidence type="ECO:0000256" key="2">
    <source>
        <dbReference type="ARBA" id="ARBA00001946"/>
    </source>
</evidence>
<comment type="cofactor">
    <cofactor evidence="2">
        <name>Mg(2+)</name>
        <dbReference type="ChEBI" id="CHEBI:18420"/>
    </cofactor>
</comment>
<evidence type="ECO:0000256" key="7">
    <source>
        <dbReference type="ARBA" id="ARBA00019179"/>
    </source>
</evidence>
<reference evidence="19 20" key="1">
    <citation type="submission" date="2022-11" db="EMBL/GenBank/DDBJ databases">
        <title>Minimal conservation of predation-associated metabolite biosynthetic gene clusters underscores biosynthetic potential of Myxococcota including descriptions for ten novel species: Archangium lansinium sp. nov., Myxococcus landrumus sp. nov., Nannocystis bai.</title>
        <authorList>
            <person name="Ahearne A."/>
            <person name="Stevens C."/>
            <person name="Phillips K."/>
        </authorList>
    </citation>
    <scope>NUCLEOTIDE SEQUENCE [LARGE SCALE GENOMIC DNA]</scope>
    <source>
        <strain evidence="19 20">MIWBW</strain>
    </source>
</reference>
<protein>
    <recommendedName>
        <fullName evidence="7 14">Ribonuclease HII</fullName>
        <shortName evidence="14">RNase HII</shortName>
        <ecNumber evidence="6 14">3.1.26.4</ecNumber>
    </recommendedName>
</protein>
<dbReference type="PANTHER" id="PTHR10954">
    <property type="entry name" value="RIBONUCLEASE H2 SUBUNIT A"/>
    <property type="match status" value="1"/>
</dbReference>
<feature type="binding site" evidence="14 15">
    <location>
        <position position="86"/>
    </location>
    <ligand>
        <name>a divalent metal cation</name>
        <dbReference type="ChEBI" id="CHEBI:60240"/>
    </ligand>
</feature>
<proteinExistence type="inferred from homology"/>
<accession>A0ABT4A676</accession>
<dbReference type="Gene3D" id="3.30.420.10">
    <property type="entry name" value="Ribonuclease H-like superfamily/Ribonuclease H"/>
    <property type="match status" value="1"/>
</dbReference>
<dbReference type="EMBL" id="JAPNKA010000001">
    <property type="protein sequence ID" value="MCY1076477.1"/>
    <property type="molecule type" value="Genomic_DNA"/>
</dbReference>
<evidence type="ECO:0000256" key="4">
    <source>
        <dbReference type="ARBA" id="ARBA00004496"/>
    </source>
</evidence>
<dbReference type="InterPro" id="IPR022898">
    <property type="entry name" value="RNase_HII"/>
</dbReference>
<evidence type="ECO:0000313" key="20">
    <source>
        <dbReference type="Proteomes" id="UP001207654"/>
    </source>
</evidence>
<evidence type="ECO:0000256" key="5">
    <source>
        <dbReference type="ARBA" id="ARBA00007383"/>
    </source>
</evidence>
<evidence type="ECO:0000313" key="19">
    <source>
        <dbReference type="EMBL" id="MCY1076477.1"/>
    </source>
</evidence>
<dbReference type="Pfam" id="PF01351">
    <property type="entry name" value="RNase_HII"/>
    <property type="match status" value="1"/>
</dbReference>
<evidence type="ECO:0000256" key="12">
    <source>
        <dbReference type="ARBA" id="ARBA00022801"/>
    </source>
</evidence>
<dbReference type="InterPro" id="IPR001352">
    <property type="entry name" value="RNase_HII/HIII"/>
</dbReference>